<comment type="caution">
    <text evidence="11">The sequence shown here is derived from an EMBL/GenBank/DDBJ whole genome shotgun (WGS) entry which is preliminary data.</text>
</comment>
<dbReference type="Proteomes" id="UP001596528">
    <property type="component" value="Unassembled WGS sequence"/>
</dbReference>
<keyword evidence="4 10" id="KW-1133">Transmembrane helix</keyword>
<comment type="catalytic activity">
    <reaction evidence="8">
        <text>fluoride(in) = fluoride(out)</text>
        <dbReference type="Rhea" id="RHEA:76159"/>
        <dbReference type="ChEBI" id="CHEBI:17051"/>
    </reaction>
    <physiologicalReaction direction="left-to-right" evidence="8">
        <dbReference type="Rhea" id="RHEA:76160"/>
    </physiologicalReaction>
</comment>
<evidence type="ECO:0000256" key="9">
    <source>
        <dbReference type="ARBA" id="ARBA00049940"/>
    </source>
</evidence>
<dbReference type="HAMAP" id="MF_00454">
    <property type="entry name" value="FluC"/>
    <property type="match status" value="1"/>
</dbReference>
<keyword evidence="10" id="KW-0813">Transport</keyword>
<keyword evidence="10" id="KW-0479">Metal-binding</keyword>
<keyword evidence="12" id="KW-1185">Reference proteome</keyword>
<keyword evidence="6 10" id="KW-0407">Ion channel</keyword>
<accession>A0ABW2V2R2</accession>
<protein>
    <recommendedName>
        <fullName evidence="10">Fluoride-specific ion channel FluC</fullName>
    </recommendedName>
</protein>
<keyword evidence="2 10" id="KW-1003">Cell membrane</keyword>
<feature type="binding site" evidence="10">
    <location>
        <position position="73"/>
    </location>
    <ligand>
        <name>Na(+)</name>
        <dbReference type="ChEBI" id="CHEBI:29101"/>
        <note>structural</note>
    </ligand>
</feature>
<feature type="transmembrane region" description="Helical" evidence="10">
    <location>
        <begin position="45"/>
        <end position="72"/>
    </location>
</feature>
<keyword evidence="5 10" id="KW-0472">Membrane</keyword>
<evidence type="ECO:0000256" key="1">
    <source>
        <dbReference type="ARBA" id="ARBA00004651"/>
    </source>
</evidence>
<evidence type="ECO:0000313" key="11">
    <source>
        <dbReference type="EMBL" id="MFC7750409.1"/>
    </source>
</evidence>
<evidence type="ECO:0000313" key="12">
    <source>
        <dbReference type="Proteomes" id="UP001596528"/>
    </source>
</evidence>
<keyword evidence="3 10" id="KW-0812">Transmembrane</keyword>
<evidence type="ECO:0000256" key="10">
    <source>
        <dbReference type="HAMAP-Rule" id="MF_00454"/>
    </source>
</evidence>
<evidence type="ECO:0000256" key="4">
    <source>
        <dbReference type="ARBA" id="ARBA00022989"/>
    </source>
</evidence>
<keyword evidence="10" id="KW-0406">Ion transport</keyword>
<dbReference type="PANTHER" id="PTHR28259:SF1">
    <property type="entry name" value="FLUORIDE EXPORT PROTEIN 1-RELATED"/>
    <property type="match status" value="1"/>
</dbReference>
<comment type="caution">
    <text evidence="10">Lacks conserved residue(s) required for the propagation of feature annotation.</text>
</comment>
<dbReference type="Pfam" id="PF02537">
    <property type="entry name" value="CRCB"/>
    <property type="match status" value="1"/>
</dbReference>
<comment type="activity regulation">
    <text evidence="10">Na(+) is not transported, but it plays an essential structural role and its presence is essential for fluoride channel function.</text>
</comment>
<dbReference type="RefSeq" id="WP_246067996.1">
    <property type="nucleotide sequence ID" value="NZ_JBHTGQ010000023.1"/>
</dbReference>
<feature type="binding site" evidence="10">
    <location>
        <position position="70"/>
    </location>
    <ligand>
        <name>Na(+)</name>
        <dbReference type="ChEBI" id="CHEBI:29101"/>
        <note>structural</note>
    </ligand>
</feature>
<evidence type="ECO:0000256" key="3">
    <source>
        <dbReference type="ARBA" id="ARBA00022692"/>
    </source>
</evidence>
<evidence type="ECO:0000256" key="5">
    <source>
        <dbReference type="ARBA" id="ARBA00023136"/>
    </source>
</evidence>
<evidence type="ECO:0000256" key="7">
    <source>
        <dbReference type="ARBA" id="ARBA00035120"/>
    </source>
</evidence>
<dbReference type="EMBL" id="JBHTGQ010000023">
    <property type="protein sequence ID" value="MFC7750409.1"/>
    <property type="molecule type" value="Genomic_DNA"/>
</dbReference>
<comment type="similarity">
    <text evidence="7 10">Belongs to the fluoride channel Fluc/FEX (TC 1.A.43) family.</text>
</comment>
<name>A0ABW2V2R2_9BACL</name>
<comment type="subcellular location">
    <subcellularLocation>
        <location evidence="1 10">Cell membrane</location>
        <topology evidence="1 10">Multi-pass membrane protein</topology>
    </subcellularLocation>
</comment>
<dbReference type="InterPro" id="IPR003691">
    <property type="entry name" value="FluC"/>
</dbReference>
<comment type="function">
    <text evidence="9 10">Fluoride-specific ion channel. Important for reducing fluoride concentration in the cell, thus reducing its toxicity.</text>
</comment>
<evidence type="ECO:0000256" key="6">
    <source>
        <dbReference type="ARBA" id="ARBA00023303"/>
    </source>
</evidence>
<feature type="transmembrane region" description="Helical" evidence="10">
    <location>
        <begin position="93"/>
        <end position="114"/>
    </location>
</feature>
<organism evidence="11 12">
    <name type="scientific">Paenibacillus thermoaerophilus</name>
    <dbReference type="NCBI Taxonomy" id="1215385"/>
    <lineage>
        <taxon>Bacteria</taxon>
        <taxon>Bacillati</taxon>
        <taxon>Bacillota</taxon>
        <taxon>Bacilli</taxon>
        <taxon>Bacillales</taxon>
        <taxon>Paenibacillaceae</taxon>
        <taxon>Paenibacillus</taxon>
    </lineage>
</organism>
<evidence type="ECO:0000256" key="8">
    <source>
        <dbReference type="ARBA" id="ARBA00035585"/>
    </source>
</evidence>
<proteinExistence type="inferred from homology"/>
<dbReference type="PANTHER" id="PTHR28259">
    <property type="entry name" value="FLUORIDE EXPORT PROTEIN 1-RELATED"/>
    <property type="match status" value="1"/>
</dbReference>
<evidence type="ECO:0000256" key="2">
    <source>
        <dbReference type="ARBA" id="ARBA00022475"/>
    </source>
</evidence>
<gene>
    <name evidence="10" type="primary">fluC</name>
    <name evidence="10" type="synonym">crcB</name>
    <name evidence="11" type="ORF">ACFQWB_10790</name>
</gene>
<keyword evidence="10" id="KW-0915">Sodium</keyword>
<reference evidence="12" key="1">
    <citation type="journal article" date="2019" name="Int. J. Syst. Evol. Microbiol.">
        <title>The Global Catalogue of Microorganisms (GCM) 10K type strain sequencing project: providing services to taxonomists for standard genome sequencing and annotation.</title>
        <authorList>
            <consortium name="The Broad Institute Genomics Platform"/>
            <consortium name="The Broad Institute Genome Sequencing Center for Infectious Disease"/>
            <person name="Wu L."/>
            <person name="Ma J."/>
        </authorList>
    </citation>
    <scope>NUCLEOTIDE SEQUENCE [LARGE SCALE GENOMIC DNA]</scope>
    <source>
        <strain evidence="12">JCM 18657</strain>
    </source>
</reference>
<sequence length="115" mass="11773">MNAMDILLVAAGGFAGAVVRAAVSEFANRPYPRAIPYGTLSVNVAGSFLIGCLSDAGAALTLLASSGFCGALTTFSTLSWELLRLGRQDKRRAVVYGALSYGLGLAATAAGLWLS</sequence>